<evidence type="ECO:0000256" key="4">
    <source>
        <dbReference type="PROSITE-ProRule" id="PRU00335"/>
    </source>
</evidence>
<dbReference type="EMBL" id="CP043732">
    <property type="protein sequence ID" value="QMU98487.1"/>
    <property type="molecule type" value="Genomic_DNA"/>
</dbReference>
<evidence type="ECO:0000256" key="3">
    <source>
        <dbReference type="ARBA" id="ARBA00023163"/>
    </source>
</evidence>
<evidence type="ECO:0000256" key="1">
    <source>
        <dbReference type="ARBA" id="ARBA00023015"/>
    </source>
</evidence>
<dbReference type="Proteomes" id="UP000515708">
    <property type="component" value="Chromosome"/>
</dbReference>
<dbReference type="InterPro" id="IPR001647">
    <property type="entry name" value="HTH_TetR"/>
</dbReference>
<gene>
    <name evidence="6" type="ORF">FVO59_15820</name>
</gene>
<accession>A0A7D8AN25</accession>
<name>A0A7D8AN25_9MICO</name>
<dbReference type="PROSITE" id="PS50977">
    <property type="entry name" value="HTH_TETR_2"/>
    <property type="match status" value="1"/>
</dbReference>
<dbReference type="SUPFAM" id="SSF48498">
    <property type="entry name" value="Tetracyclin repressor-like, C-terminal domain"/>
    <property type="match status" value="1"/>
</dbReference>
<keyword evidence="1" id="KW-0805">Transcription regulation</keyword>
<sequence>MAKQERAIATRENILQAGARLFSRKHYEAVRIAELLAEASVTQGGFYFHFPTGKKGVAEELILRQDGRLTAVREAAVADADLDGLSALILFLRRIVTEIEHDIVMQAGLRLVIQAAENFPEVAHMPHPSWNAAIEGALMKAQADAVLRDGVDAVSTARALVLLFIGAQTSSFINDQWRNASATADVLVQFILTSIAAPGFVPADDGVTEA</sequence>
<keyword evidence="3" id="KW-0804">Transcription</keyword>
<dbReference type="InterPro" id="IPR036271">
    <property type="entry name" value="Tet_transcr_reg_TetR-rel_C_sf"/>
</dbReference>
<protein>
    <submittedName>
        <fullName evidence="6">TetR/AcrR family transcriptional regulator</fullName>
    </submittedName>
</protein>
<dbReference type="GO" id="GO:0003677">
    <property type="term" value="F:DNA binding"/>
    <property type="evidence" value="ECO:0007669"/>
    <property type="project" value="UniProtKB-UniRule"/>
</dbReference>
<dbReference type="Pfam" id="PF00440">
    <property type="entry name" value="TetR_N"/>
    <property type="match status" value="1"/>
</dbReference>
<feature type="DNA-binding region" description="H-T-H motif" evidence="4">
    <location>
        <begin position="31"/>
        <end position="50"/>
    </location>
</feature>
<dbReference type="PANTHER" id="PTHR47506">
    <property type="entry name" value="TRANSCRIPTIONAL REGULATORY PROTEIN"/>
    <property type="match status" value="1"/>
</dbReference>
<dbReference type="RefSeq" id="WP_182253507.1">
    <property type="nucleotide sequence ID" value="NZ_CP043732.1"/>
</dbReference>
<feature type="domain" description="HTH tetR-type" evidence="5">
    <location>
        <begin position="8"/>
        <end position="68"/>
    </location>
</feature>
<dbReference type="InterPro" id="IPR009057">
    <property type="entry name" value="Homeodomain-like_sf"/>
</dbReference>
<dbReference type="SUPFAM" id="SSF46689">
    <property type="entry name" value="Homeodomain-like"/>
    <property type="match status" value="1"/>
</dbReference>
<dbReference type="AlphaFoldDB" id="A0A7D8AN25"/>
<evidence type="ECO:0000256" key="2">
    <source>
        <dbReference type="ARBA" id="ARBA00023125"/>
    </source>
</evidence>
<dbReference type="PANTHER" id="PTHR47506:SF1">
    <property type="entry name" value="HTH-TYPE TRANSCRIPTIONAL REGULATOR YJDC"/>
    <property type="match status" value="1"/>
</dbReference>
<evidence type="ECO:0000313" key="7">
    <source>
        <dbReference type="Proteomes" id="UP000515708"/>
    </source>
</evidence>
<keyword evidence="2 4" id="KW-0238">DNA-binding</keyword>
<proteinExistence type="predicted"/>
<dbReference type="Gene3D" id="1.10.357.10">
    <property type="entry name" value="Tetracycline Repressor, domain 2"/>
    <property type="match status" value="1"/>
</dbReference>
<reference evidence="6 7" key="1">
    <citation type="journal article" date="2020" name="Front. Microbiol.">
        <title>Design of Bacterial Strain-Specific qPCR Assays Using NGS Data and Publicly Available Resources and Its Application to Track Biocontrol Strains.</title>
        <authorList>
            <person name="Hernandez I."/>
            <person name="Sant C."/>
            <person name="Martinez R."/>
            <person name="Fernandez C."/>
        </authorList>
    </citation>
    <scope>NUCLEOTIDE SEQUENCE [LARGE SCALE GENOMIC DNA]</scope>
    <source>
        <strain evidence="6 7">B24</strain>
    </source>
</reference>
<evidence type="ECO:0000313" key="6">
    <source>
        <dbReference type="EMBL" id="QMU98487.1"/>
    </source>
</evidence>
<organism evidence="6 7">
    <name type="scientific">Microbacterium esteraromaticum</name>
    <dbReference type="NCBI Taxonomy" id="57043"/>
    <lineage>
        <taxon>Bacteria</taxon>
        <taxon>Bacillati</taxon>
        <taxon>Actinomycetota</taxon>
        <taxon>Actinomycetes</taxon>
        <taxon>Micrococcales</taxon>
        <taxon>Microbacteriaceae</taxon>
        <taxon>Microbacterium</taxon>
    </lineage>
</organism>
<evidence type="ECO:0000259" key="5">
    <source>
        <dbReference type="PROSITE" id="PS50977"/>
    </source>
</evidence>